<dbReference type="InterPro" id="IPR013785">
    <property type="entry name" value="Aldolase_TIM"/>
</dbReference>
<comment type="subcellular location">
    <subcellularLocation>
        <location evidence="1 14">Cytoplasm</location>
    </subcellularLocation>
</comment>
<name>A0A099GCY3_9RHOB</name>
<evidence type="ECO:0000256" key="8">
    <source>
        <dbReference type="ARBA" id="ARBA00022691"/>
    </source>
</evidence>
<dbReference type="GO" id="GO:0051539">
    <property type="term" value="F:4 iron, 4 sulfur cluster binding"/>
    <property type="evidence" value="ECO:0007669"/>
    <property type="project" value="UniProtKB-UniRule"/>
</dbReference>
<feature type="domain" description="Radical SAM core" evidence="15">
    <location>
        <begin position="127"/>
        <end position="369"/>
    </location>
</feature>
<dbReference type="InterPro" id="IPR004383">
    <property type="entry name" value="rRNA_lsu_MTrfase_RlmN/Cfr"/>
</dbReference>
<evidence type="ECO:0000256" key="9">
    <source>
        <dbReference type="ARBA" id="ARBA00022694"/>
    </source>
</evidence>
<reference evidence="16 17" key="1">
    <citation type="submission" date="2014-09" db="EMBL/GenBank/DDBJ databases">
        <authorList>
            <person name="McGinnis J.M."/>
            <person name="Wolfgang W.J."/>
        </authorList>
    </citation>
    <scope>NUCLEOTIDE SEQUENCE [LARGE SCALE GENOMIC DNA]</scope>
    <source>
        <strain evidence="16 17">5503</strain>
    </source>
</reference>
<dbReference type="Gene3D" id="1.10.150.530">
    <property type="match status" value="1"/>
</dbReference>
<dbReference type="InterPro" id="IPR040072">
    <property type="entry name" value="Methyltransferase_A"/>
</dbReference>
<comment type="caution">
    <text evidence="14">Lacks conserved residue(s) required for the propagation of feature annotation.</text>
</comment>
<evidence type="ECO:0000256" key="3">
    <source>
        <dbReference type="ARBA" id="ARBA00022485"/>
    </source>
</evidence>
<dbReference type="FunFam" id="3.20.20.70:FF:000008">
    <property type="entry name" value="Dual-specificity RNA methyltransferase RlmN"/>
    <property type="match status" value="1"/>
</dbReference>
<dbReference type="GO" id="GO:0005737">
    <property type="term" value="C:cytoplasm"/>
    <property type="evidence" value="ECO:0007669"/>
    <property type="project" value="UniProtKB-SubCell"/>
</dbReference>
<dbReference type="Pfam" id="PF21016">
    <property type="entry name" value="RlmN_N"/>
    <property type="match status" value="1"/>
</dbReference>
<keyword evidence="9 14" id="KW-0819">tRNA processing</keyword>
<dbReference type="InterPro" id="IPR007197">
    <property type="entry name" value="rSAM"/>
</dbReference>
<dbReference type="RefSeq" id="WP_036711348.1">
    <property type="nucleotide sequence ID" value="NZ_JRKQ01000089.1"/>
</dbReference>
<comment type="cofactor">
    <cofactor evidence="14">
        <name>[4Fe-4S] cluster</name>
        <dbReference type="ChEBI" id="CHEBI:49883"/>
    </cofactor>
    <text evidence="14">Binds 1 [4Fe-4S] cluster. The cluster is coordinated with 3 cysteines and an exchangeable S-adenosyl-L-methionine.</text>
</comment>
<dbReference type="GO" id="GO:0002935">
    <property type="term" value="F:tRNA (adenine(37)-C2)-methyltransferase activity"/>
    <property type="evidence" value="ECO:0007669"/>
    <property type="project" value="UniProtKB-UniRule"/>
</dbReference>
<keyword evidence="8 14" id="KW-0949">S-adenosyl-L-methionine</keyword>
<gene>
    <name evidence="14" type="primary">rlmN</name>
    <name evidence="16" type="ORF">IX56_13810</name>
</gene>
<comment type="caution">
    <text evidence="16">The sequence shown here is derived from an EMBL/GenBank/DDBJ whole genome shotgun (WGS) entry which is preliminary data.</text>
</comment>
<keyword evidence="11 14" id="KW-0408">Iron</keyword>
<dbReference type="InterPro" id="IPR048641">
    <property type="entry name" value="RlmN_N"/>
</dbReference>
<feature type="binding site" evidence="14">
    <location>
        <position position="232"/>
    </location>
    <ligand>
        <name>S-adenosyl-L-methionine</name>
        <dbReference type="ChEBI" id="CHEBI:59789"/>
    </ligand>
</feature>
<evidence type="ECO:0000256" key="1">
    <source>
        <dbReference type="ARBA" id="ARBA00004496"/>
    </source>
</evidence>
<protein>
    <recommendedName>
        <fullName evidence="14">Dual-specificity RNA methyltransferase RlmN</fullName>
        <ecNumber evidence="14">2.1.1.192</ecNumber>
    </recommendedName>
    <alternativeName>
        <fullName evidence="14">23S rRNA (adenine(2503)-C(2))-methyltransferase</fullName>
    </alternativeName>
    <alternativeName>
        <fullName evidence="14">23S rRNA m2A2503 methyltransferase</fullName>
    </alternativeName>
    <alternativeName>
        <fullName evidence="14">Ribosomal RNA large subunit methyltransferase N</fullName>
    </alternativeName>
    <alternativeName>
        <fullName evidence="14">tRNA (adenine(37)-C(2))-methyltransferase</fullName>
    </alternativeName>
    <alternativeName>
        <fullName evidence="14">tRNA m2A37 methyltransferase</fullName>
    </alternativeName>
</protein>
<evidence type="ECO:0000256" key="7">
    <source>
        <dbReference type="ARBA" id="ARBA00022679"/>
    </source>
</evidence>
<comment type="miscellaneous">
    <text evidence="14">Reaction proceeds by a ping-pong mechanism involving intermediate methylation of a conserved cysteine residue.</text>
</comment>
<dbReference type="SFLD" id="SFLDF00275">
    <property type="entry name" value="adenosine_C2_methyltransferase"/>
    <property type="match status" value="1"/>
</dbReference>
<keyword evidence="12 14" id="KW-0411">Iron-sulfur</keyword>
<organism evidence="16 17">
    <name type="scientific">Paracoccus sanguinis</name>
    <dbReference type="NCBI Taxonomy" id="1545044"/>
    <lineage>
        <taxon>Bacteria</taxon>
        <taxon>Pseudomonadati</taxon>
        <taxon>Pseudomonadota</taxon>
        <taxon>Alphaproteobacteria</taxon>
        <taxon>Rhodobacterales</taxon>
        <taxon>Paracoccaceae</taxon>
        <taxon>Paracoccus</taxon>
    </lineage>
</organism>
<comment type="catalytic activity">
    <reaction evidence="14">
        <text>adenosine(37) in tRNA + 2 reduced [2Fe-2S]-[ferredoxin] + 2 S-adenosyl-L-methionine = 2-methyladenosine(37) in tRNA + 5'-deoxyadenosine + L-methionine + 2 oxidized [2Fe-2S]-[ferredoxin] + S-adenosyl-L-homocysteine</text>
        <dbReference type="Rhea" id="RHEA:43332"/>
        <dbReference type="Rhea" id="RHEA-COMP:10000"/>
        <dbReference type="Rhea" id="RHEA-COMP:10001"/>
        <dbReference type="Rhea" id="RHEA-COMP:10162"/>
        <dbReference type="Rhea" id="RHEA-COMP:10485"/>
        <dbReference type="ChEBI" id="CHEBI:17319"/>
        <dbReference type="ChEBI" id="CHEBI:33737"/>
        <dbReference type="ChEBI" id="CHEBI:33738"/>
        <dbReference type="ChEBI" id="CHEBI:57844"/>
        <dbReference type="ChEBI" id="CHEBI:57856"/>
        <dbReference type="ChEBI" id="CHEBI:59789"/>
        <dbReference type="ChEBI" id="CHEBI:74411"/>
        <dbReference type="ChEBI" id="CHEBI:74497"/>
        <dbReference type="EC" id="2.1.1.192"/>
    </reaction>
</comment>
<feature type="binding site" evidence="14">
    <location>
        <position position="145"/>
    </location>
    <ligand>
        <name>[4Fe-4S] cluster</name>
        <dbReference type="ChEBI" id="CHEBI:49883"/>
        <note>4Fe-4S-S-AdoMet</note>
    </ligand>
</feature>
<proteinExistence type="inferred from homology"/>
<keyword evidence="13 14" id="KW-1015">Disulfide bond</keyword>
<evidence type="ECO:0000256" key="11">
    <source>
        <dbReference type="ARBA" id="ARBA00023004"/>
    </source>
</evidence>
<keyword evidence="3 14" id="KW-0004">4Fe-4S</keyword>
<evidence type="ECO:0000313" key="16">
    <source>
        <dbReference type="EMBL" id="KGJ20604.1"/>
    </source>
</evidence>
<dbReference type="Gene3D" id="3.20.20.70">
    <property type="entry name" value="Aldolase class I"/>
    <property type="match status" value="1"/>
</dbReference>
<feature type="active site" description="S-methylcysteine intermediate" evidence="14">
    <location>
        <position position="374"/>
    </location>
</feature>
<keyword evidence="5 14" id="KW-0698">rRNA processing</keyword>
<dbReference type="InterPro" id="IPR027492">
    <property type="entry name" value="RNA_MTrfase_RlmN"/>
</dbReference>
<dbReference type="EMBL" id="JRKQ01000089">
    <property type="protein sequence ID" value="KGJ20604.1"/>
    <property type="molecule type" value="Genomic_DNA"/>
</dbReference>
<keyword evidence="6 14" id="KW-0489">Methyltransferase</keyword>
<comment type="similarity">
    <text evidence="2 14">Belongs to the radical SAM superfamily. RlmN family.</text>
</comment>
<sequence length="397" mass="44105">MPPAPTLSAAPITQDVLTIPRKLPEGGRVNLVGLTREQLREALIAAGTPERQARMRVGQIWQWVYHWGVRDFAQMTNLAKDYRAFLAERFEIALPEVVTRQVSDDGTRKYLLRIAGGHEVETVYIPEEGRGTLCVSSQVGCTLTCSFCHTGTQKLVRNLTAGEIVGQLMVARDDLGEWPEPGAPKDETRLVSNLVLMGMGEPLYNFDNVRDAMRVVMDGEGLSLSRRRITLSTSGVVPEIARTAEEIGCQLAVSFHATTDAVRDRLVPINKRWNIDELLGALRDYPRLSNSERITFEYVMLDGVNDSDDDARRLIRLIRGIPAKINLIPFNEWPGAPYRRSSWDRIEAFADIIYKAGYASPIRTPRGEDIMAACGQLKSATERGRKSAAQVAAEAGL</sequence>
<feature type="binding site" evidence="14">
    <location>
        <position position="141"/>
    </location>
    <ligand>
        <name>[4Fe-4S] cluster</name>
        <dbReference type="ChEBI" id="CHEBI:49883"/>
        <note>4Fe-4S-S-AdoMet</note>
    </ligand>
</feature>
<comment type="catalytic activity">
    <reaction evidence="14">
        <text>adenosine(2503) in 23S rRNA + 2 reduced [2Fe-2S]-[ferredoxin] + 2 S-adenosyl-L-methionine = 2-methyladenosine(2503) in 23S rRNA + 5'-deoxyadenosine + L-methionine + 2 oxidized [2Fe-2S]-[ferredoxin] + S-adenosyl-L-homocysteine</text>
        <dbReference type="Rhea" id="RHEA:42916"/>
        <dbReference type="Rhea" id="RHEA-COMP:10000"/>
        <dbReference type="Rhea" id="RHEA-COMP:10001"/>
        <dbReference type="Rhea" id="RHEA-COMP:10152"/>
        <dbReference type="Rhea" id="RHEA-COMP:10282"/>
        <dbReference type="ChEBI" id="CHEBI:17319"/>
        <dbReference type="ChEBI" id="CHEBI:33737"/>
        <dbReference type="ChEBI" id="CHEBI:33738"/>
        <dbReference type="ChEBI" id="CHEBI:57844"/>
        <dbReference type="ChEBI" id="CHEBI:57856"/>
        <dbReference type="ChEBI" id="CHEBI:59789"/>
        <dbReference type="ChEBI" id="CHEBI:74411"/>
        <dbReference type="ChEBI" id="CHEBI:74497"/>
        <dbReference type="EC" id="2.1.1.192"/>
    </reaction>
</comment>
<dbReference type="PROSITE" id="PS51918">
    <property type="entry name" value="RADICAL_SAM"/>
    <property type="match status" value="1"/>
</dbReference>
<evidence type="ECO:0000259" key="15">
    <source>
        <dbReference type="PROSITE" id="PS51918"/>
    </source>
</evidence>
<evidence type="ECO:0000256" key="13">
    <source>
        <dbReference type="ARBA" id="ARBA00023157"/>
    </source>
</evidence>
<dbReference type="PANTHER" id="PTHR30544:SF5">
    <property type="entry name" value="RADICAL SAM CORE DOMAIN-CONTAINING PROTEIN"/>
    <property type="match status" value="1"/>
</dbReference>
<dbReference type="SFLD" id="SFLDS00029">
    <property type="entry name" value="Radical_SAM"/>
    <property type="match status" value="1"/>
</dbReference>
<comment type="function">
    <text evidence="14">Specifically methylates position 2 of adenine 2503 in 23S rRNA and position 2 of adenine 37 in tRNAs. m2A2503 modification seems to play a crucial role in the proofreading step occurring at the peptidyl transferase center and thus would serve to optimize ribosomal fidelity.</text>
</comment>
<evidence type="ECO:0000256" key="4">
    <source>
        <dbReference type="ARBA" id="ARBA00022490"/>
    </source>
</evidence>
<evidence type="ECO:0000256" key="2">
    <source>
        <dbReference type="ARBA" id="ARBA00007544"/>
    </source>
</evidence>
<dbReference type="GO" id="GO:0000049">
    <property type="term" value="F:tRNA binding"/>
    <property type="evidence" value="ECO:0007669"/>
    <property type="project" value="UniProtKB-UniRule"/>
</dbReference>
<dbReference type="CDD" id="cd01335">
    <property type="entry name" value="Radical_SAM"/>
    <property type="match status" value="1"/>
</dbReference>
<dbReference type="Proteomes" id="UP000029858">
    <property type="component" value="Unassembled WGS sequence"/>
</dbReference>
<dbReference type="GO" id="GO:0046872">
    <property type="term" value="F:metal ion binding"/>
    <property type="evidence" value="ECO:0007669"/>
    <property type="project" value="UniProtKB-KW"/>
</dbReference>
<reference evidence="16 17" key="2">
    <citation type="submission" date="2014-10" db="EMBL/GenBank/DDBJ databases">
        <title>Paracoccus sanguinis sp. nov., isolated from clinical specimens of New York State patients.</title>
        <authorList>
            <person name="Mingle L.A."/>
            <person name="Cole J.A."/>
            <person name="Lapierre P."/>
            <person name="Musser K.A."/>
        </authorList>
    </citation>
    <scope>NUCLEOTIDE SEQUENCE [LARGE SCALE GENOMIC DNA]</scope>
    <source>
        <strain evidence="16 17">5503</strain>
    </source>
</reference>
<evidence type="ECO:0000256" key="10">
    <source>
        <dbReference type="ARBA" id="ARBA00022723"/>
    </source>
</evidence>
<dbReference type="GO" id="GO:0070475">
    <property type="term" value="P:rRNA base methylation"/>
    <property type="evidence" value="ECO:0007669"/>
    <property type="project" value="UniProtKB-UniRule"/>
</dbReference>
<evidence type="ECO:0000256" key="12">
    <source>
        <dbReference type="ARBA" id="ARBA00023014"/>
    </source>
</evidence>
<feature type="binding site" evidence="14">
    <location>
        <position position="331"/>
    </location>
    <ligand>
        <name>S-adenosyl-L-methionine</name>
        <dbReference type="ChEBI" id="CHEBI:59789"/>
    </ligand>
</feature>
<keyword evidence="10 14" id="KW-0479">Metal-binding</keyword>
<dbReference type="PANTHER" id="PTHR30544">
    <property type="entry name" value="23S RRNA METHYLTRANSFERASE"/>
    <property type="match status" value="1"/>
</dbReference>
<keyword evidence="4 14" id="KW-0963">Cytoplasm</keyword>
<dbReference type="SFLD" id="SFLDG01062">
    <property type="entry name" value="methyltransferase_(Class_A)"/>
    <property type="match status" value="1"/>
</dbReference>
<dbReference type="PIRSF" id="PIRSF006004">
    <property type="entry name" value="CHP00048"/>
    <property type="match status" value="1"/>
</dbReference>
<dbReference type="GO" id="GO:0070040">
    <property type="term" value="F:rRNA (adenine(2503)-C2-)-methyltransferase activity"/>
    <property type="evidence" value="ECO:0007669"/>
    <property type="project" value="UniProtKB-UniRule"/>
</dbReference>
<keyword evidence="7 14" id="KW-0808">Transferase</keyword>
<dbReference type="NCBIfam" id="TIGR00048">
    <property type="entry name" value="rRNA_mod_RlmN"/>
    <property type="match status" value="1"/>
</dbReference>
<evidence type="ECO:0000256" key="14">
    <source>
        <dbReference type="HAMAP-Rule" id="MF_01849"/>
    </source>
</evidence>
<evidence type="ECO:0000256" key="5">
    <source>
        <dbReference type="ARBA" id="ARBA00022552"/>
    </source>
</evidence>
<dbReference type="GO" id="GO:0030488">
    <property type="term" value="P:tRNA methylation"/>
    <property type="evidence" value="ECO:0007669"/>
    <property type="project" value="UniProtKB-UniRule"/>
</dbReference>
<feature type="binding site" evidence="14">
    <location>
        <begin position="200"/>
        <end position="201"/>
    </location>
    <ligand>
        <name>S-adenosyl-L-methionine</name>
        <dbReference type="ChEBI" id="CHEBI:59789"/>
    </ligand>
</feature>
<dbReference type="SUPFAM" id="SSF102114">
    <property type="entry name" value="Radical SAM enzymes"/>
    <property type="match status" value="1"/>
</dbReference>
<dbReference type="Pfam" id="PF04055">
    <property type="entry name" value="Radical_SAM"/>
    <property type="match status" value="1"/>
</dbReference>
<dbReference type="InterPro" id="IPR058240">
    <property type="entry name" value="rSAM_sf"/>
</dbReference>
<feature type="binding site" evidence="14">
    <location>
        <begin position="254"/>
        <end position="256"/>
    </location>
    <ligand>
        <name>S-adenosyl-L-methionine</name>
        <dbReference type="ChEBI" id="CHEBI:59789"/>
    </ligand>
</feature>
<accession>A0A099GCY3</accession>
<feature type="binding site" evidence="14">
    <location>
        <position position="148"/>
    </location>
    <ligand>
        <name>[4Fe-4S] cluster</name>
        <dbReference type="ChEBI" id="CHEBI:49883"/>
        <note>4Fe-4S-S-AdoMet</note>
    </ligand>
</feature>
<dbReference type="GO" id="GO:0019843">
    <property type="term" value="F:rRNA binding"/>
    <property type="evidence" value="ECO:0007669"/>
    <property type="project" value="UniProtKB-UniRule"/>
</dbReference>
<evidence type="ECO:0000256" key="6">
    <source>
        <dbReference type="ARBA" id="ARBA00022603"/>
    </source>
</evidence>
<evidence type="ECO:0000313" key="17">
    <source>
        <dbReference type="Proteomes" id="UP000029858"/>
    </source>
</evidence>
<dbReference type="AlphaFoldDB" id="A0A099GCY3"/>
<dbReference type="EC" id="2.1.1.192" evidence="14"/>
<dbReference type="HAMAP" id="MF_01849">
    <property type="entry name" value="RNA_methyltr_RlmN"/>
    <property type="match status" value="1"/>
</dbReference>
<feature type="active site" description="Proton acceptor" evidence="14">
    <location>
        <position position="121"/>
    </location>
</feature>